<name>A0A6J5MTH8_9CAUD</name>
<dbReference type="EMBL" id="LR796526">
    <property type="protein sequence ID" value="CAB4149722.1"/>
    <property type="molecule type" value="Genomic_DNA"/>
</dbReference>
<organism evidence="1">
    <name type="scientific">uncultured Caudovirales phage</name>
    <dbReference type="NCBI Taxonomy" id="2100421"/>
    <lineage>
        <taxon>Viruses</taxon>
        <taxon>Duplodnaviria</taxon>
        <taxon>Heunggongvirae</taxon>
        <taxon>Uroviricota</taxon>
        <taxon>Caudoviricetes</taxon>
        <taxon>Peduoviridae</taxon>
        <taxon>Maltschvirus</taxon>
        <taxon>Maltschvirus maltsch</taxon>
    </lineage>
</organism>
<sequence length="99" mass="9853">MAKLLDAQTTVAAGQATQLSGPAHTFQATVSGTGAVTATVLIQCSNDGINWLLLLLGTCTLSGTTSASDGFAIAAPWAFVRANLTAITGTAAKVTVEAS</sequence>
<protein>
    <submittedName>
        <fullName evidence="1">Uncharacterized protein</fullName>
    </submittedName>
</protein>
<gene>
    <name evidence="1" type="ORF">UFOVP555_22</name>
</gene>
<proteinExistence type="predicted"/>
<reference evidence="1" key="1">
    <citation type="submission" date="2020-04" db="EMBL/GenBank/DDBJ databases">
        <authorList>
            <person name="Chiriac C."/>
            <person name="Salcher M."/>
            <person name="Ghai R."/>
            <person name="Kavagutti S V."/>
        </authorList>
    </citation>
    <scope>NUCLEOTIDE SEQUENCE</scope>
</reference>
<accession>A0A6J5MTH8</accession>
<evidence type="ECO:0000313" key="1">
    <source>
        <dbReference type="EMBL" id="CAB4149722.1"/>
    </source>
</evidence>